<accession>A0A0F8YGC4</accession>
<gene>
    <name evidence="1" type="ORF">LCGC14_2823500</name>
</gene>
<name>A0A0F8YGC4_9ZZZZ</name>
<sequence length="82" mass="9811">MRRAKVVAGLLDHTWREINVEVAEDPNYVLEDDEVKEKAIQLAKLVFSSEEVSFFLVTYVEPLTTWRGYFRMKNRRTINREY</sequence>
<dbReference type="EMBL" id="LAZR01053582">
    <property type="protein sequence ID" value="KKK80437.1"/>
    <property type="molecule type" value="Genomic_DNA"/>
</dbReference>
<evidence type="ECO:0000313" key="1">
    <source>
        <dbReference type="EMBL" id="KKK80437.1"/>
    </source>
</evidence>
<reference evidence="1" key="1">
    <citation type="journal article" date="2015" name="Nature">
        <title>Complex archaea that bridge the gap between prokaryotes and eukaryotes.</title>
        <authorList>
            <person name="Spang A."/>
            <person name="Saw J.H."/>
            <person name="Jorgensen S.L."/>
            <person name="Zaremba-Niedzwiedzka K."/>
            <person name="Martijn J."/>
            <person name="Lind A.E."/>
            <person name="van Eijk R."/>
            <person name="Schleper C."/>
            <person name="Guy L."/>
            <person name="Ettema T.J."/>
        </authorList>
    </citation>
    <scope>NUCLEOTIDE SEQUENCE</scope>
</reference>
<dbReference type="AlphaFoldDB" id="A0A0F8YGC4"/>
<protein>
    <submittedName>
        <fullName evidence="1">Uncharacterized protein</fullName>
    </submittedName>
</protein>
<organism evidence="1">
    <name type="scientific">marine sediment metagenome</name>
    <dbReference type="NCBI Taxonomy" id="412755"/>
    <lineage>
        <taxon>unclassified sequences</taxon>
        <taxon>metagenomes</taxon>
        <taxon>ecological metagenomes</taxon>
    </lineage>
</organism>
<comment type="caution">
    <text evidence="1">The sequence shown here is derived from an EMBL/GenBank/DDBJ whole genome shotgun (WGS) entry which is preliminary data.</text>
</comment>
<proteinExistence type="predicted"/>